<evidence type="ECO:0000256" key="16">
    <source>
        <dbReference type="ARBA" id="ARBA00044309"/>
    </source>
</evidence>
<dbReference type="EC" id="3.1.3.67" evidence="3"/>
<accession>A0A7M5V7D5</accession>
<dbReference type="PROSITE" id="PS51182">
    <property type="entry name" value="C2_TENSIN"/>
    <property type="match status" value="1"/>
</dbReference>
<evidence type="ECO:0000256" key="2">
    <source>
        <dbReference type="ARBA" id="ARBA00007881"/>
    </source>
</evidence>
<feature type="domain" description="Phosphatase tensin-type" evidence="22">
    <location>
        <begin position="13"/>
        <end position="184"/>
    </location>
</feature>
<evidence type="ECO:0000256" key="8">
    <source>
        <dbReference type="ARBA" id="ARBA00022912"/>
    </source>
</evidence>
<evidence type="ECO:0000256" key="17">
    <source>
        <dbReference type="ARBA" id="ARBA00047986"/>
    </source>
</evidence>
<proteinExistence type="inferred from homology"/>
<evidence type="ECO:0000313" key="24">
    <source>
        <dbReference type="EnsemblMetazoa" id="CLYHEMP004709.1"/>
    </source>
</evidence>
<dbReference type="PROSITE" id="PS50056">
    <property type="entry name" value="TYR_PHOSPHATASE_2"/>
    <property type="match status" value="1"/>
</dbReference>
<comment type="catalytic activity">
    <reaction evidence="19">
        <text>O-phospho-L-tyrosyl-[protein] + H2O = L-tyrosyl-[protein] + phosphate</text>
        <dbReference type="Rhea" id="RHEA:10684"/>
        <dbReference type="Rhea" id="RHEA-COMP:10136"/>
        <dbReference type="Rhea" id="RHEA-COMP:20101"/>
        <dbReference type="ChEBI" id="CHEBI:15377"/>
        <dbReference type="ChEBI" id="CHEBI:43474"/>
        <dbReference type="ChEBI" id="CHEBI:46858"/>
        <dbReference type="ChEBI" id="CHEBI:61978"/>
        <dbReference type="EC" id="3.1.3.48"/>
    </reaction>
    <physiologicalReaction direction="left-to-right" evidence="19">
        <dbReference type="Rhea" id="RHEA:10685"/>
    </physiologicalReaction>
</comment>
<comment type="similarity">
    <text evidence="2">Belongs to the PTEN phosphatase protein family.</text>
</comment>
<dbReference type="InterPro" id="IPR014020">
    <property type="entry name" value="Tensin_C2-dom"/>
</dbReference>
<dbReference type="AlphaFoldDB" id="A0A7M5V7D5"/>
<dbReference type="OrthoDB" id="16692at2759"/>
<dbReference type="SMART" id="SM01326">
    <property type="entry name" value="PTEN_C2"/>
    <property type="match status" value="1"/>
</dbReference>
<dbReference type="GO" id="GO:0046856">
    <property type="term" value="P:phosphatidylinositol dephosphorylation"/>
    <property type="evidence" value="ECO:0007669"/>
    <property type="project" value="TreeGrafter"/>
</dbReference>
<protein>
    <recommendedName>
        <fullName evidence="12">Phosphatidylinositol 3,4,5-trisphosphate 3-phosphatase and dual-specificity protein phosphatase PTEN</fullName>
        <ecNumber evidence="5">3.1.3.16</ecNumber>
        <ecNumber evidence="4">3.1.3.48</ecNumber>
        <ecNumber evidence="3">3.1.3.67</ecNumber>
    </recommendedName>
    <alternativeName>
        <fullName evidence="16">Inositol polyphosphate 3-phosphatase</fullName>
    </alternativeName>
</protein>
<dbReference type="GO" id="GO:0043491">
    <property type="term" value="P:phosphatidylinositol 3-kinase/protein kinase B signal transduction"/>
    <property type="evidence" value="ECO:0007669"/>
    <property type="project" value="TreeGrafter"/>
</dbReference>
<dbReference type="GO" id="GO:0008285">
    <property type="term" value="P:negative regulation of cell population proliferation"/>
    <property type="evidence" value="ECO:0007669"/>
    <property type="project" value="TreeGrafter"/>
</dbReference>
<comment type="catalytic activity">
    <reaction evidence="11">
        <text>1,2-dioctanoyl-sn-glycero-3-phospho-(1D-myo-inositol-3,4,5-trisphosphate) + H2O = 1,2-dioctanoyl-sn-glycero-3-phospho-(1D-myo-inositol-4,5-bisphosphate) + phosphate</text>
        <dbReference type="Rhea" id="RHEA:43552"/>
        <dbReference type="ChEBI" id="CHEBI:15377"/>
        <dbReference type="ChEBI" id="CHEBI:43474"/>
        <dbReference type="ChEBI" id="CHEBI:83416"/>
        <dbReference type="ChEBI" id="CHEBI:83419"/>
    </reaction>
    <physiologicalReaction direction="left-to-right" evidence="11">
        <dbReference type="Rhea" id="RHEA:43553"/>
    </physiologicalReaction>
</comment>
<dbReference type="Gene3D" id="3.90.190.10">
    <property type="entry name" value="Protein tyrosine phosphatase superfamily"/>
    <property type="match status" value="1"/>
</dbReference>
<dbReference type="GO" id="GO:0042995">
    <property type="term" value="C:cell projection"/>
    <property type="evidence" value="ECO:0007669"/>
    <property type="project" value="TreeGrafter"/>
</dbReference>
<dbReference type="GO" id="GO:0005634">
    <property type="term" value="C:nucleus"/>
    <property type="evidence" value="ECO:0007669"/>
    <property type="project" value="TreeGrafter"/>
</dbReference>
<comment type="catalytic activity">
    <reaction evidence="13">
        <text>1D-myo-inositol 1,3,4,5-tetrakisphosphate + H2O = 1D-myo-inositol 1,4,5-trisphosphate + phosphate</text>
        <dbReference type="Rhea" id="RHEA:77155"/>
        <dbReference type="ChEBI" id="CHEBI:15377"/>
        <dbReference type="ChEBI" id="CHEBI:43474"/>
        <dbReference type="ChEBI" id="CHEBI:57895"/>
        <dbReference type="ChEBI" id="CHEBI:203600"/>
    </reaction>
    <physiologicalReaction direction="left-to-right" evidence="13">
        <dbReference type="Rhea" id="RHEA:77156"/>
    </physiologicalReaction>
</comment>
<dbReference type="GO" id="GO:0004722">
    <property type="term" value="F:protein serine/threonine phosphatase activity"/>
    <property type="evidence" value="ECO:0007669"/>
    <property type="project" value="UniProtKB-EC"/>
</dbReference>
<evidence type="ECO:0000313" key="25">
    <source>
        <dbReference type="Proteomes" id="UP000594262"/>
    </source>
</evidence>
<dbReference type="EC" id="3.1.3.48" evidence="4"/>
<dbReference type="GO" id="GO:0005886">
    <property type="term" value="C:plasma membrane"/>
    <property type="evidence" value="ECO:0007669"/>
    <property type="project" value="TreeGrafter"/>
</dbReference>
<evidence type="ECO:0000259" key="23">
    <source>
        <dbReference type="PROSITE" id="PS51182"/>
    </source>
</evidence>
<evidence type="ECO:0000259" key="21">
    <source>
        <dbReference type="PROSITE" id="PS50056"/>
    </source>
</evidence>
<comment type="subcellular location">
    <subcellularLocation>
        <location evidence="1">Cytoplasm</location>
    </subcellularLocation>
</comment>
<feature type="region of interest" description="Disordered" evidence="20">
    <location>
        <begin position="351"/>
        <end position="437"/>
    </location>
</feature>
<feature type="domain" description="C2 tensin-type" evidence="23">
    <location>
        <begin position="195"/>
        <end position="347"/>
    </location>
</feature>
<reference evidence="24" key="1">
    <citation type="submission" date="2021-01" db="UniProtKB">
        <authorList>
            <consortium name="EnsemblMetazoa"/>
        </authorList>
    </citation>
    <scope>IDENTIFICATION</scope>
</reference>
<dbReference type="Gene3D" id="2.60.40.1110">
    <property type="match status" value="1"/>
</dbReference>
<sequence>MIGVKHLVSKKKRRYIEDGFDLDLAYIKPNIIAMGFPSENLEGVYRNNFEDVIKFLEFKHKDKYRVYNLCSERNYDESKFHGRVGNYGFDDHNAPPFNLIEPCCKDVDAWLSRGEEFTACIHCKAGKGRTGVMICCYLLYKKMFLSAKDAMDHYAKARTANDKGVTIPSQRRYITYFGYYMRHSLGEKEATKYSPVPVLLNSITFVGTPTFNSSGTCTPSFVIYQTGVALFKSKPYEVRKSESSPTVLTLDREIPVCGDIKIDFFHHNNRFRKERMFVFWFNTFFLKHGVTLTHPEEGGGTITTARTEKGDIITYSLEQDELDKANKDKKHKFFPQGFRIELNITVPKSSDLTDGSVRPYSPSQTHSLPKSMITKSNTPSGNISDPGESVSDDMKTMSLKQLAQKSGSKDPSPLPGKRLKNAHSMPQNLDGTGVPVASTLSRSEIDLSCENLSDDDEDYYGDDCDGEMVF</sequence>
<evidence type="ECO:0000256" key="1">
    <source>
        <dbReference type="ARBA" id="ARBA00004496"/>
    </source>
</evidence>
<comment type="catalytic activity">
    <reaction evidence="14">
        <text>a 1,2-diacyl-sn-glycero-3-phospho-(1D-myo-inositol-3,4,5-trisphosphate) + H2O = a 1,2-diacyl-sn-glycero-3-phospho-(1D-myo-inositol-4,5-bisphosphate) + phosphate</text>
        <dbReference type="Rhea" id="RHEA:25017"/>
        <dbReference type="ChEBI" id="CHEBI:15377"/>
        <dbReference type="ChEBI" id="CHEBI:43474"/>
        <dbReference type="ChEBI" id="CHEBI:57836"/>
        <dbReference type="ChEBI" id="CHEBI:58456"/>
        <dbReference type="EC" id="3.1.3.67"/>
    </reaction>
    <physiologicalReaction direction="left-to-right" evidence="14">
        <dbReference type="Rhea" id="RHEA:25018"/>
    </physiologicalReaction>
</comment>
<dbReference type="EnsemblMetazoa" id="CLYHEMT004709.1">
    <property type="protein sequence ID" value="CLYHEMP004709.1"/>
    <property type="gene ID" value="CLYHEMG004709"/>
</dbReference>
<dbReference type="Pfam" id="PF10409">
    <property type="entry name" value="PTEN_C2"/>
    <property type="match status" value="1"/>
</dbReference>
<dbReference type="SUPFAM" id="SSF52799">
    <property type="entry name" value="(Phosphotyrosine protein) phosphatases II"/>
    <property type="match status" value="1"/>
</dbReference>
<comment type="catalytic activity">
    <reaction evidence="15">
        <text>1D-myo-inositol 1,3,4,5,6-pentakisphosphate + H2O = 1D-myo-inositol 1,4,5,6-tetrakisphosphate + phosphate</text>
        <dbReference type="Rhea" id="RHEA:77143"/>
        <dbReference type="ChEBI" id="CHEBI:15377"/>
        <dbReference type="ChEBI" id="CHEBI:43474"/>
        <dbReference type="ChEBI" id="CHEBI:57627"/>
        <dbReference type="ChEBI" id="CHEBI:57733"/>
    </reaction>
    <physiologicalReaction direction="left-to-right" evidence="15">
        <dbReference type="Rhea" id="RHEA:77144"/>
    </physiologicalReaction>
</comment>
<dbReference type="PROSITE" id="PS00383">
    <property type="entry name" value="TYR_PHOSPHATASE_1"/>
    <property type="match status" value="1"/>
</dbReference>
<evidence type="ECO:0000259" key="22">
    <source>
        <dbReference type="PROSITE" id="PS51181"/>
    </source>
</evidence>
<evidence type="ECO:0000256" key="5">
    <source>
        <dbReference type="ARBA" id="ARBA00013081"/>
    </source>
</evidence>
<dbReference type="CDD" id="cd14509">
    <property type="entry name" value="PTP_PTEN"/>
    <property type="match status" value="1"/>
</dbReference>
<dbReference type="GO" id="GO:0050793">
    <property type="term" value="P:regulation of developmental process"/>
    <property type="evidence" value="ECO:0007669"/>
    <property type="project" value="UniProtKB-ARBA"/>
</dbReference>
<dbReference type="GeneID" id="136802364"/>
<dbReference type="SUPFAM" id="SSF49562">
    <property type="entry name" value="C2 domain (Calcium/lipid-binding domain, CaLB)"/>
    <property type="match status" value="1"/>
</dbReference>
<dbReference type="InterPro" id="IPR029023">
    <property type="entry name" value="Tensin_phosphatase"/>
</dbReference>
<evidence type="ECO:0000256" key="11">
    <source>
        <dbReference type="ARBA" id="ARBA00034268"/>
    </source>
</evidence>
<dbReference type="GO" id="GO:0005829">
    <property type="term" value="C:cytosol"/>
    <property type="evidence" value="ECO:0007669"/>
    <property type="project" value="TreeGrafter"/>
</dbReference>
<feature type="compositionally biased region" description="Polar residues" evidence="20">
    <location>
        <begin position="361"/>
        <end position="383"/>
    </location>
</feature>
<dbReference type="InterPro" id="IPR051281">
    <property type="entry name" value="Dual-spec_lipid-protein_phosph"/>
</dbReference>
<keyword evidence="9" id="KW-0443">Lipid metabolism</keyword>
<dbReference type="RefSeq" id="XP_066915192.1">
    <property type="nucleotide sequence ID" value="XM_067059091.1"/>
</dbReference>
<dbReference type="Proteomes" id="UP000594262">
    <property type="component" value="Unplaced"/>
</dbReference>
<evidence type="ECO:0000256" key="10">
    <source>
        <dbReference type="ARBA" id="ARBA00034256"/>
    </source>
</evidence>
<dbReference type="FunFam" id="3.90.190.10:FF:000029">
    <property type="entry name" value="Phosphatidylinositol 3,4,5-trisphosphate 3-phosphatase and dual-specificity protein phosphatase PTEN"/>
    <property type="match status" value="1"/>
</dbReference>
<comment type="catalytic activity">
    <reaction evidence="18">
        <text>O-phospho-L-threonyl-[protein] + H2O = L-threonyl-[protein] + phosphate</text>
        <dbReference type="Rhea" id="RHEA:47004"/>
        <dbReference type="Rhea" id="RHEA-COMP:11060"/>
        <dbReference type="Rhea" id="RHEA-COMP:11605"/>
        <dbReference type="ChEBI" id="CHEBI:15377"/>
        <dbReference type="ChEBI" id="CHEBI:30013"/>
        <dbReference type="ChEBI" id="CHEBI:43474"/>
        <dbReference type="ChEBI" id="CHEBI:61977"/>
        <dbReference type="EC" id="3.1.3.16"/>
    </reaction>
    <physiologicalReaction direction="left-to-right" evidence="18">
        <dbReference type="Rhea" id="RHEA:47005"/>
    </physiologicalReaction>
</comment>
<dbReference type="Pfam" id="PF22785">
    <property type="entry name" value="Tc-R-P"/>
    <property type="match status" value="1"/>
</dbReference>
<dbReference type="GO" id="GO:0048870">
    <property type="term" value="P:cell motility"/>
    <property type="evidence" value="ECO:0007669"/>
    <property type="project" value="TreeGrafter"/>
</dbReference>
<evidence type="ECO:0000256" key="3">
    <source>
        <dbReference type="ARBA" id="ARBA00013015"/>
    </source>
</evidence>
<evidence type="ECO:0000256" key="14">
    <source>
        <dbReference type="ARBA" id="ARBA00043760"/>
    </source>
</evidence>
<keyword evidence="8" id="KW-0904">Protein phosphatase</keyword>
<dbReference type="InterPro" id="IPR016130">
    <property type="entry name" value="Tyr_Pase_AS"/>
</dbReference>
<dbReference type="InterPro" id="IPR035892">
    <property type="entry name" value="C2_domain_sf"/>
</dbReference>
<evidence type="ECO:0000256" key="20">
    <source>
        <dbReference type="SAM" id="MobiDB-lite"/>
    </source>
</evidence>
<evidence type="ECO:0000256" key="15">
    <source>
        <dbReference type="ARBA" id="ARBA00043762"/>
    </source>
</evidence>
<dbReference type="GO" id="GO:0004725">
    <property type="term" value="F:protein tyrosine phosphatase activity"/>
    <property type="evidence" value="ECO:0007669"/>
    <property type="project" value="UniProtKB-EC"/>
</dbReference>
<keyword evidence="7" id="KW-0378">Hydrolase</keyword>
<keyword evidence="25" id="KW-1185">Reference proteome</keyword>
<dbReference type="PANTHER" id="PTHR12305:SF81">
    <property type="entry name" value="PHOSPHATIDYLINOSITOL 3,4,5-TRISPHOSPHATE 3-PHOSPHATASE AND DUAL-SPECIFICITY PROTEIN PHOSPHATASE PTEN"/>
    <property type="match status" value="1"/>
</dbReference>
<comment type="catalytic activity">
    <reaction evidence="10">
        <text>1,2-dihexadecanoyl-sn-glycero-3-phospho-(1D-myo-inositol-3,4,5-trisphosphate) + H2O = 1,2-dihexadecanoyl-sn-glycero-3-phospho-(1D-myo-inositol-4,5-bisphosphate) + phosphate</text>
        <dbReference type="Rhea" id="RHEA:43560"/>
        <dbReference type="ChEBI" id="CHEBI:15377"/>
        <dbReference type="ChEBI" id="CHEBI:43474"/>
        <dbReference type="ChEBI" id="CHEBI:83420"/>
        <dbReference type="ChEBI" id="CHEBI:83423"/>
    </reaction>
    <physiologicalReaction direction="left-to-right" evidence="10">
        <dbReference type="Rhea" id="RHEA:43561"/>
    </physiologicalReaction>
</comment>
<feature type="domain" description="Tyrosine specific protein phosphatases" evidence="21">
    <location>
        <begin position="112"/>
        <end position="158"/>
    </location>
</feature>
<keyword evidence="6" id="KW-0963">Cytoplasm</keyword>
<evidence type="ECO:0000256" key="4">
    <source>
        <dbReference type="ARBA" id="ARBA00013064"/>
    </source>
</evidence>
<dbReference type="PANTHER" id="PTHR12305">
    <property type="entry name" value="PHOSPHATASE WITH HOMOLOGY TO TENSIN"/>
    <property type="match status" value="1"/>
</dbReference>
<dbReference type="GO" id="GO:0016314">
    <property type="term" value="F:phosphatidylinositol-3,4,5-trisphosphate 3-phosphatase activity"/>
    <property type="evidence" value="ECO:0007669"/>
    <property type="project" value="UniProtKB-EC"/>
</dbReference>
<evidence type="ECO:0000256" key="6">
    <source>
        <dbReference type="ARBA" id="ARBA00022490"/>
    </source>
</evidence>
<comment type="catalytic activity">
    <reaction evidence="17">
        <text>O-phospho-L-seryl-[protein] + H2O = L-seryl-[protein] + phosphate</text>
        <dbReference type="Rhea" id="RHEA:20629"/>
        <dbReference type="Rhea" id="RHEA-COMP:9863"/>
        <dbReference type="Rhea" id="RHEA-COMP:11604"/>
        <dbReference type="ChEBI" id="CHEBI:15377"/>
        <dbReference type="ChEBI" id="CHEBI:29999"/>
        <dbReference type="ChEBI" id="CHEBI:43474"/>
        <dbReference type="ChEBI" id="CHEBI:83421"/>
        <dbReference type="EC" id="3.1.3.16"/>
    </reaction>
    <physiologicalReaction direction="left-to-right" evidence="17">
        <dbReference type="Rhea" id="RHEA:20630"/>
    </physiologicalReaction>
</comment>
<evidence type="ECO:0000256" key="18">
    <source>
        <dbReference type="ARBA" id="ARBA00048832"/>
    </source>
</evidence>
<evidence type="ECO:0000256" key="13">
    <source>
        <dbReference type="ARBA" id="ARBA00043734"/>
    </source>
</evidence>
<dbReference type="EC" id="3.1.3.16" evidence="5"/>
<dbReference type="PROSITE" id="PS51181">
    <property type="entry name" value="PPASE_TENSIN"/>
    <property type="match status" value="1"/>
</dbReference>
<dbReference type="InterPro" id="IPR045101">
    <property type="entry name" value="PTP_PTEN"/>
</dbReference>
<dbReference type="InterPro" id="IPR000387">
    <property type="entry name" value="Tyr_Pase_dom"/>
</dbReference>
<evidence type="ECO:0000256" key="7">
    <source>
        <dbReference type="ARBA" id="ARBA00022801"/>
    </source>
</evidence>
<evidence type="ECO:0000256" key="19">
    <source>
        <dbReference type="ARBA" id="ARBA00051341"/>
    </source>
</evidence>
<evidence type="ECO:0000256" key="12">
    <source>
        <dbReference type="ARBA" id="ARBA00034338"/>
    </source>
</evidence>
<name>A0A7M5V7D5_9CNID</name>
<evidence type="ECO:0000256" key="9">
    <source>
        <dbReference type="ARBA" id="ARBA00023098"/>
    </source>
</evidence>
<organism evidence="24 25">
    <name type="scientific">Clytia hemisphaerica</name>
    <dbReference type="NCBI Taxonomy" id="252671"/>
    <lineage>
        <taxon>Eukaryota</taxon>
        <taxon>Metazoa</taxon>
        <taxon>Cnidaria</taxon>
        <taxon>Hydrozoa</taxon>
        <taxon>Hydroidolina</taxon>
        <taxon>Leptothecata</taxon>
        <taxon>Obeliida</taxon>
        <taxon>Clytiidae</taxon>
        <taxon>Clytia</taxon>
    </lineage>
</organism>
<dbReference type="GO" id="GO:0051896">
    <property type="term" value="P:regulation of phosphatidylinositol 3-kinase/protein kinase B signal transduction"/>
    <property type="evidence" value="ECO:0007669"/>
    <property type="project" value="TreeGrafter"/>
</dbReference>
<dbReference type="InterPro" id="IPR029021">
    <property type="entry name" value="Prot-tyrosine_phosphatase-like"/>
</dbReference>